<dbReference type="SUPFAM" id="SSF53850">
    <property type="entry name" value="Periplasmic binding protein-like II"/>
    <property type="match status" value="1"/>
</dbReference>
<feature type="domain" description="Solute-binding protein family 5" evidence="4">
    <location>
        <begin position="16"/>
        <end position="78"/>
    </location>
</feature>
<dbReference type="Gene3D" id="3.40.190.10">
    <property type="entry name" value="Periplasmic binding protein-like II"/>
    <property type="match status" value="1"/>
</dbReference>
<keyword evidence="3" id="KW-0732">Signal</keyword>
<dbReference type="AlphaFoldDB" id="A0A2U3KLQ7"/>
<dbReference type="PANTHER" id="PTHR30290">
    <property type="entry name" value="PERIPLASMIC BINDING COMPONENT OF ABC TRANSPORTER"/>
    <property type="match status" value="1"/>
</dbReference>
<dbReference type="EMBL" id="OMOF01000148">
    <property type="protein sequence ID" value="SPF40589.1"/>
    <property type="molecule type" value="Genomic_DNA"/>
</dbReference>
<dbReference type="Pfam" id="PF00496">
    <property type="entry name" value="SBP_bac_5"/>
    <property type="match status" value="1"/>
</dbReference>
<dbReference type="Gene3D" id="3.10.105.10">
    <property type="entry name" value="Dipeptide-binding Protein, Domain 3"/>
    <property type="match status" value="1"/>
</dbReference>
<reference evidence="6" key="1">
    <citation type="submission" date="2018-02" db="EMBL/GenBank/DDBJ databases">
        <authorList>
            <person name="Hausmann B."/>
        </authorList>
    </citation>
    <scope>NUCLEOTIDE SEQUENCE [LARGE SCALE GENOMIC DNA]</scope>
    <source>
        <strain evidence="6">Peat soil MAG SbF1</strain>
    </source>
</reference>
<comment type="similarity">
    <text evidence="1">Belongs to the bacterial solute-binding protein 5 family.</text>
</comment>
<evidence type="ECO:0000256" key="1">
    <source>
        <dbReference type="ARBA" id="ARBA00005695"/>
    </source>
</evidence>
<gene>
    <name evidence="5" type="ORF">SBF1_2310003</name>
</gene>
<sequence length="158" mass="17585">MQCHTNCFLSFEATGQVLAEAIQGYFAKVGVTVKIDSYDWTTYKAKVKEGDYDIAFYGWTGDNGDPDNFMNLLADKDPTMNIALYNNDQFKSLIAQGLATPAGDSRNVIYTQLEKIAATDAPWLPISHAQTLCAYRPNVQNFYYHMTGITPFAGVSKK</sequence>
<evidence type="ECO:0000313" key="5">
    <source>
        <dbReference type="EMBL" id="SPF40589.1"/>
    </source>
</evidence>
<evidence type="ECO:0000259" key="4">
    <source>
        <dbReference type="Pfam" id="PF00496"/>
    </source>
</evidence>
<name>A0A2U3KLQ7_9FIRM</name>
<proteinExistence type="inferred from homology"/>
<dbReference type="GO" id="GO:1904680">
    <property type="term" value="F:peptide transmembrane transporter activity"/>
    <property type="evidence" value="ECO:0007669"/>
    <property type="project" value="TreeGrafter"/>
</dbReference>
<protein>
    <submittedName>
        <fullName evidence="5">ABC-type dipeptide transport system, periplasmic component</fullName>
    </submittedName>
</protein>
<dbReference type="PANTHER" id="PTHR30290:SF9">
    <property type="entry name" value="OLIGOPEPTIDE-BINDING PROTEIN APPA"/>
    <property type="match status" value="1"/>
</dbReference>
<dbReference type="InterPro" id="IPR039424">
    <property type="entry name" value="SBP_5"/>
</dbReference>
<evidence type="ECO:0000256" key="2">
    <source>
        <dbReference type="ARBA" id="ARBA00022448"/>
    </source>
</evidence>
<dbReference type="GO" id="GO:0015833">
    <property type="term" value="P:peptide transport"/>
    <property type="evidence" value="ECO:0007669"/>
    <property type="project" value="TreeGrafter"/>
</dbReference>
<organism evidence="5 6">
    <name type="scientific">Candidatus Desulfosporosinus infrequens</name>
    <dbReference type="NCBI Taxonomy" id="2043169"/>
    <lineage>
        <taxon>Bacteria</taxon>
        <taxon>Bacillati</taxon>
        <taxon>Bacillota</taxon>
        <taxon>Clostridia</taxon>
        <taxon>Eubacteriales</taxon>
        <taxon>Desulfitobacteriaceae</taxon>
        <taxon>Desulfosporosinus</taxon>
    </lineage>
</organism>
<dbReference type="Proteomes" id="UP000238916">
    <property type="component" value="Unassembled WGS sequence"/>
</dbReference>
<dbReference type="InterPro" id="IPR000914">
    <property type="entry name" value="SBP_5_dom"/>
</dbReference>
<accession>A0A2U3KLQ7</accession>
<keyword evidence="2" id="KW-0813">Transport</keyword>
<evidence type="ECO:0000256" key="3">
    <source>
        <dbReference type="ARBA" id="ARBA00022729"/>
    </source>
</evidence>
<evidence type="ECO:0000313" key="6">
    <source>
        <dbReference type="Proteomes" id="UP000238916"/>
    </source>
</evidence>